<keyword evidence="1" id="KW-0597">Phosphoprotein</keyword>
<feature type="region of interest" description="Disordered" evidence="2">
    <location>
        <begin position="450"/>
        <end position="526"/>
    </location>
</feature>
<dbReference type="Proteomes" id="UP000235965">
    <property type="component" value="Unassembled WGS sequence"/>
</dbReference>
<keyword evidence="4" id="KW-1185">Reference proteome</keyword>
<evidence type="ECO:0000313" key="4">
    <source>
        <dbReference type="Proteomes" id="UP000235965"/>
    </source>
</evidence>
<feature type="compositionally biased region" description="Pro residues" evidence="2">
    <location>
        <begin position="475"/>
        <end position="496"/>
    </location>
</feature>
<dbReference type="Pfam" id="PF15388">
    <property type="entry name" value="FAM117"/>
    <property type="match status" value="1"/>
</dbReference>
<feature type="compositionally biased region" description="Polar residues" evidence="2">
    <location>
        <begin position="28"/>
        <end position="73"/>
    </location>
</feature>
<dbReference type="InParanoid" id="A0A2J7PTR3"/>
<feature type="region of interest" description="Disordered" evidence="2">
    <location>
        <begin position="211"/>
        <end position="245"/>
    </location>
</feature>
<dbReference type="InterPro" id="IPR026642">
    <property type="entry name" value="Glcci1/FAM117"/>
</dbReference>
<feature type="region of interest" description="Disordered" evidence="2">
    <location>
        <begin position="318"/>
        <end position="390"/>
    </location>
</feature>
<dbReference type="PANTHER" id="PTHR14972">
    <property type="entry name" value="AGAP011572-PA"/>
    <property type="match status" value="1"/>
</dbReference>
<evidence type="ECO:0000313" key="3">
    <source>
        <dbReference type="EMBL" id="PNF19719.1"/>
    </source>
</evidence>
<dbReference type="STRING" id="105785.A0A2J7PTR3"/>
<organism evidence="3 4">
    <name type="scientific">Cryptotermes secundus</name>
    <dbReference type="NCBI Taxonomy" id="105785"/>
    <lineage>
        <taxon>Eukaryota</taxon>
        <taxon>Metazoa</taxon>
        <taxon>Ecdysozoa</taxon>
        <taxon>Arthropoda</taxon>
        <taxon>Hexapoda</taxon>
        <taxon>Insecta</taxon>
        <taxon>Pterygota</taxon>
        <taxon>Neoptera</taxon>
        <taxon>Polyneoptera</taxon>
        <taxon>Dictyoptera</taxon>
        <taxon>Blattodea</taxon>
        <taxon>Blattoidea</taxon>
        <taxon>Termitoidae</taxon>
        <taxon>Kalotermitidae</taxon>
        <taxon>Cryptotermitinae</taxon>
        <taxon>Cryptotermes</taxon>
    </lineage>
</organism>
<evidence type="ECO:0000256" key="1">
    <source>
        <dbReference type="ARBA" id="ARBA00022553"/>
    </source>
</evidence>
<evidence type="ECO:0000256" key="2">
    <source>
        <dbReference type="SAM" id="MobiDB-lite"/>
    </source>
</evidence>
<feature type="compositionally biased region" description="Low complexity" evidence="2">
    <location>
        <begin position="331"/>
        <end position="345"/>
    </location>
</feature>
<feature type="compositionally biased region" description="Low complexity" evidence="2">
    <location>
        <begin position="217"/>
        <end position="245"/>
    </location>
</feature>
<reference evidence="3 4" key="1">
    <citation type="submission" date="2017-12" db="EMBL/GenBank/DDBJ databases">
        <title>Hemimetabolous genomes reveal molecular basis of termite eusociality.</title>
        <authorList>
            <person name="Harrison M.C."/>
            <person name="Jongepier E."/>
            <person name="Robertson H.M."/>
            <person name="Arning N."/>
            <person name="Bitard-Feildel T."/>
            <person name="Chao H."/>
            <person name="Childers C.P."/>
            <person name="Dinh H."/>
            <person name="Doddapaneni H."/>
            <person name="Dugan S."/>
            <person name="Gowin J."/>
            <person name="Greiner C."/>
            <person name="Han Y."/>
            <person name="Hu H."/>
            <person name="Hughes D.S.T."/>
            <person name="Huylmans A.-K."/>
            <person name="Kemena C."/>
            <person name="Kremer L.P.M."/>
            <person name="Lee S.L."/>
            <person name="Lopez-Ezquerra A."/>
            <person name="Mallet L."/>
            <person name="Monroy-Kuhn J.M."/>
            <person name="Moser A."/>
            <person name="Murali S.C."/>
            <person name="Muzny D.M."/>
            <person name="Otani S."/>
            <person name="Piulachs M.-D."/>
            <person name="Poelchau M."/>
            <person name="Qu J."/>
            <person name="Schaub F."/>
            <person name="Wada-Katsumata A."/>
            <person name="Worley K.C."/>
            <person name="Xie Q."/>
            <person name="Ylla G."/>
            <person name="Poulsen M."/>
            <person name="Gibbs R.A."/>
            <person name="Schal C."/>
            <person name="Richards S."/>
            <person name="Belles X."/>
            <person name="Korb J."/>
            <person name="Bornberg-Bauer E."/>
        </authorList>
    </citation>
    <scope>NUCLEOTIDE SEQUENCE [LARGE SCALE GENOMIC DNA]</scope>
    <source>
        <tissue evidence="3">Whole body</tissue>
    </source>
</reference>
<gene>
    <name evidence="3" type="ORF">B7P43_G14766</name>
</gene>
<protein>
    <recommendedName>
        <fullName evidence="5">Glucocorticoid-induced transcript 1 protein</fullName>
    </recommendedName>
</protein>
<feature type="compositionally biased region" description="Low complexity" evidence="2">
    <location>
        <begin position="84"/>
        <end position="94"/>
    </location>
</feature>
<name>A0A2J7PTR3_9NEOP</name>
<dbReference type="PANTHER" id="PTHR14972:SF8">
    <property type="entry name" value="GLUCOCORTICOID-INDUCED TRANSCRIPT 1 PROTEIN-LIKE ISOFORM X1"/>
    <property type="match status" value="1"/>
</dbReference>
<dbReference type="AlphaFoldDB" id="A0A2J7PTR3"/>
<accession>A0A2J7PTR3</accession>
<proteinExistence type="predicted"/>
<dbReference type="OrthoDB" id="10037581at2759"/>
<dbReference type="EMBL" id="NEVH01021221">
    <property type="protein sequence ID" value="PNF19719.1"/>
    <property type="molecule type" value="Genomic_DNA"/>
</dbReference>
<evidence type="ECO:0008006" key="5">
    <source>
        <dbReference type="Google" id="ProtNLM"/>
    </source>
</evidence>
<feature type="region of interest" description="Disordered" evidence="2">
    <location>
        <begin position="281"/>
        <end position="306"/>
    </location>
</feature>
<sequence>MSGQGSQRFRKSSPCSSSKQGPMRATLPMSSLLRQGSNLRKSKSNSPTLSPTSAWKTVISPDTSLSGQRSPGSLSYKAKSKTLNSRSSNSFSGGSVIRRTASLDTIYLKGQWPREKFYMYCGHLLVDKSTQTEEWTSEQRKLHRCQDSSGNEDKLEKYIRRLQRANKDSPSSRERTAALGLILQPTATMPATVSIPSAALTIQSGGELQHSGVLLPSTGTNTTSSSSASSSSSTSSATAMGASHSKAVPVNIPVKPLVPRPPIRNSIEGLNQEIERLVLKSNGAQDTEREEEKFQTYQATPEGHRAPLADLLRSTRSVNTQTPAGGDFTGSSQSSGPPSRESFSPLIPGVMDISRPPSDLQGGSRGSSPDQETGKLGTSPHINKFLAREPPDGCEKVNLKFVEDTRRPMIDLSKLDYCPLKPNVTFQLKPSLGSAFLPLQQPARMMMDEASGIINGEVSPTSAAVDTPNSNNVQQPPPPPSPSPPPTPPPPPPPLVPQLQGMGIDSCATHTPAPCSNDHSSDHTGI</sequence>
<feature type="region of interest" description="Disordered" evidence="2">
    <location>
        <begin position="1"/>
        <end position="94"/>
    </location>
</feature>
<comment type="caution">
    <text evidence="3">The sequence shown here is derived from an EMBL/GenBank/DDBJ whole genome shotgun (WGS) entry which is preliminary data.</text>
</comment>
<feature type="compositionally biased region" description="Polar residues" evidence="2">
    <location>
        <begin position="1"/>
        <end position="20"/>
    </location>
</feature>